<feature type="modified residue" description="4-aspartylphosphate" evidence="6">
    <location>
        <position position="56"/>
    </location>
</feature>
<dbReference type="Gene3D" id="1.10.10.10">
    <property type="entry name" value="Winged helix-like DNA-binding domain superfamily/Winged helix DNA-binding domain"/>
    <property type="match status" value="1"/>
</dbReference>
<organism evidence="10 11">
    <name type="scientific">Pollutimonas bauzanensis</name>
    <dbReference type="NCBI Taxonomy" id="658167"/>
    <lineage>
        <taxon>Bacteria</taxon>
        <taxon>Pseudomonadati</taxon>
        <taxon>Pseudomonadota</taxon>
        <taxon>Betaproteobacteria</taxon>
        <taxon>Burkholderiales</taxon>
        <taxon>Alcaligenaceae</taxon>
        <taxon>Pollutimonas</taxon>
    </lineage>
</organism>
<dbReference type="SMART" id="SM00862">
    <property type="entry name" value="Trans_reg_C"/>
    <property type="match status" value="1"/>
</dbReference>
<evidence type="ECO:0000256" key="1">
    <source>
        <dbReference type="ARBA" id="ARBA00022553"/>
    </source>
</evidence>
<dbReference type="Pfam" id="PF00486">
    <property type="entry name" value="Trans_reg_C"/>
    <property type="match status" value="1"/>
</dbReference>
<evidence type="ECO:0000256" key="7">
    <source>
        <dbReference type="PROSITE-ProRule" id="PRU01091"/>
    </source>
</evidence>
<dbReference type="SUPFAM" id="SSF52172">
    <property type="entry name" value="CheY-like"/>
    <property type="match status" value="1"/>
</dbReference>
<evidence type="ECO:0000256" key="5">
    <source>
        <dbReference type="ARBA" id="ARBA00023163"/>
    </source>
</evidence>
<feature type="domain" description="Response regulatory" evidence="8">
    <location>
        <begin position="7"/>
        <end position="121"/>
    </location>
</feature>
<dbReference type="RefSeq" id="WP_073102651.1">
    <property type="nucleotide sequence ID" value="NZ_FQXE01000003.1"/>
</dbReference>
<dbReference type="GO" id="GO:0032993">
    <property type="term" value="C:protein-DNA complex"/>
    <property type="evidence" value="ECO:0007669"/>
    <property type="project" value="TreeGrafter"/>
</dbReference>
<evidence type="ECO:0000256" key="3">
    <source>
        <dbReference type="ARBA" id="ARBA00023015"/>
    </source>
</evidence>
<accession>A0A1M5SAC5</accession>
<dbReference type="PANTHER" id="PTHR48111:SF22">
    <property type="entry name" value="REGULATOR OF RPOS"/>
    <property type="match status" value="1"/>
</dbReference>
<dbReference type="PANTHER" id="PTHR48111">
    <property type="entry name" value="REGULATOR OF RPOS"/>
    <property type="match status" value="1"/>
</dbReference>
<feature type="domain" description="OmpR/PhoB-type" evidence="9">
    <location>
        <begin position="130"/>
        <end position="226"/>
    </location>
</feature>
<feature type="DNA-binding region" description="OmpR/PhoB-type" evidence="7">
    <location>
        <begin position="130"/>
        <end position="226"/>
    </location>
</feature>
<dbReference type="OrthoDB" id="9802426at2"/>
<dbReference type="SMART" id="SM00448">
    <property type="entry name" value="REC"/>
    <property type="match status" value="1"/>
</dbReference>
<evidence type="ECO:0000313" key="10">
    <source>
        <dbReference type="EMBL" id="SHH35537.1"/>
    </source>
</evidence>
<dbReference type="GO" id="GO:0000156">
    <property type="term" value="F:phosphorelay response regulator activity"/>
    <property type="evidence" value="ECO:0007669"/>
    <property type="project" value="TreeGrafter"/>
</dbReference>
<dbReference type="GO" id="GO:0000976">
    <property type="term" value="F:transcription cis-regulatory region binding"/>
    <property type="evidence" value="ECO:0007669"/>
    <property type="project" value="TreeGrafter"/>
</dbReference>
<dbReference type="InterPro" id="IPR039420">
    <property type="entry name" value="WalR-like"/>
</dbReference>
<evidence type="ECO:0000259" key="9">
    <source>
        <dbReference type="PROSITE" id="PS51755"/>
    </source>
</evidence>
<keyword evidence="5" id="KW-0804">Transcription</keyword>
<dbReference type="GO" id="GO:0005829">
    <property type="term" value="C:cytosol"/>
    <property type="evidence" value="ECO:0007669"/>
    <property type="project" value="TreeGrafter"/>
</dbReference>
<reference evidence="10 11" key="1">
    <citation type="submission" date="2016-11" db="EMBL/GenBank/DDBJ databases">
        <authorList>
            <person name="Jaros S."/>
            <person name="Januszkiewicz K."/>
            <person name="Wedrychowicz H."/>
        </authorList>
    </citation>
    <scope>NUCLEOTIDE SEQUENCE [LARGE SCALE GENOMIC DNA]</scope>
    <source>
        <strain evidence="10 11">CGMCC 1.10190</strain>
    </source>
</reference>
<dbReference type="Pfam" id="PF00072">
    <property type="entry name" value="Response_reg"/>
    <property type="match status" value="1"/>
</dbReference>
<dbReference type="STRING" id="658167.SAMN04488135_10327"/>
<dbReference type="AlphaFoldDB" id="A0A1M5SAC5"/>
<name>A0A1M5SAC5_9BURK</name>
<dbReference type="InterPro" id="IPR001867">
    <property type="entry name" value="OmpR/PhoB-type_DNA-bd"/>
</dbReference>
<dbReference type="EMBL" id="FQXE01000003">
    <property type="protein sequence ID" value="SHH35537.1"/>
    <property type="molecule type" value="Genomic_DNA"/>
</dbReference>
<sequence>MAAAPARILIVENDLTIAENLYAFLELKGFLPDAAYGGHAAVALLGDQHFDAMVLDIGLPGMDGYAVLQALQRRKQTIPVLMLTARSQLEDKLAAFSLGAQDYLVKPFALEELEARLRVLLGRARGASKDETLEFAGIEYDIGSASVTLYGQPLHLTHKSRAILEVFMRHPAELVSRRTLELALWADGSPSPEALRSQIHLLRKALLQRNFDGIQTVPGLGWKLVASARQP</sequence>
<proteinExistence type="predicted"/>
<dbReference type="PROSITE" id="PS51755">
    <property type="entry name" value="OMPR_PHOB"/>
    <property type="match status" value="1"/>
</dbReference>
<dbReference type="InterPro" id="IPR011006">
    <property type="entry name" value="CheY-like_superfamily"/>
</dbReference>
<keyword evidence="3" id="KW-0805">Transcription regulation</keyword>
<protein>
    <submittedName>
        <fullName evidence="10">DNA-binding response regulator, OmpR family, contains REC and winged-helix (WHTH) domain</fullName>
    </submittedName>
</protein>
<dbReference type="InterPro" id="IPR036388">
    <property type="entry name" value="WH-like_DNA-bd_sf"/>
</dbReference>
<keyword evidence="4 7" id="KW-0238">DNA-binding</keyword>
<keyword evidence="11" id="KW-1185">Reference proteome</keyword>
<keyword evidence="2" id="KW-0902">Two-component regulatory system</keyword>
<dbReference type="InterPro" id="IPR001789">
    <property type="entry name" value="Sig_transdc_resp-reg_receiver"/>
</dbReference>
<dbReference type="PROSITE" id="PS50110">
    <property type="entry name" value="RESPONSE_REGULATORY"/>
    <property type="match status" value="1"/>
</dbReference>
<gene>
    <name evidence="10" type="ORF">SAMN04488135_10327</name>
</gene>
<keyword evidence="1 6" id="KW-0597">Phosphoprotein</keyword>
<dbReference type="GO" id="GO:0006355">
    <property type="term" value="P:regulation of DNA-templated transcription"/>
    <property type="evidence" value="ECO:0007669"/>
    <property type="project" value="InterPro"/>
</dbReference>
<evidence type="ECO:0000256" key="4">
    <source>
        <dbReference type="ARBA" id="ARBA00023125"/>
    </source>
</evidence>
<dbReference type="CDD" id="cd00383">
    <property type="entry name" value="trans_reg_C"/>
    <property type="match status" value="1"/>
</dbReference>
<evidence type="ECO:0000259" key="8">
    <source>
        <dbReference type="PROSITE" id="PS50110"/>
    </source>
</evidence>
<dbReference type="Proteomes" id="UP000184226">
    <property type="component" value="Unassembled WGS sequence"/>
</dbReference>
<evidence type="ECO:0000256" key="2">
    <source>
        <dbReference type="ARBA" id="ARBA00023012"/>
    </source>
</evidence>
<evidence type="ECO:0000256" key="6">
    <source>
        <dbReference type="PROSITE-ProRule" id="PRU00169"/>
    </source>
</evidence>
<dbReference type="Gene3D" id="3.40.50.2300">
    <property type="match status" value="1"/>
</dbReference>
<evidence type="ECO:0000313" key="11">
    <source>
        <dbReference type="Proteomes" id="UP000184226"/>
    </source>
</evidence>